<gene>
    <name evidence="7" type="ORF">XAT740_LOCUS40467</name>
</gene>
<feature type="transmembrane region" description="Helical" evidence="5">
    <location>
        <begin position="123"/>
        <end position="147"/>
    </location>
</feature>
<feature type="transmembrane region" description="Helical" evidence="5">
    <location>
        <begin position="6"/>
        <end position="28"/>
    </location>
</feature>
<comment type="subcellular location">
    <subcellularLocation>
        <location evidence="1">Membrane</location>
    </subcellularLocation>
</comment>
<feature type="transmembrane region" description="Helical" evidence="5">
    <location>
        <begin position="222"/>
        <end position="242"/>
    </location>
</feature>
<dbReference type="GO" id="GO:0016020">
    <property type="term" value="C:membrane"/>
    <property type="evidence" value="ECO:0007669"/>
    <property type="project" value="UniProtKB-SubCell"/>
</dbReference>
<dbReference type="SUPFAM" id="SSF81321">
    <property type="entry name" value="Family A G protein-coupled receptor-like"/>
    <property type="match status" value="1"/>
</dbReference>
<dbReference type="Gene3D" id="1.20.1070.10">
    <property type="entry name" value="Rhodopsin 7-helix transmembrane proteins"/>
    <property type="match status" value="1"/>
</dbReference>
<evidence type="ECO:0000256" key="5">
    <source>
        <dbReference type="SAM" id="Phobius"/>
    </source>
</evidence>
<sequence length="391" mass="45816">MDIPNIVKFWLFVVFLVPSILCSIFNLYHFLFNRTLRQSLHNHVVTILLFIGLIYMLTAIIWFTHLYRTGVALVPTHMFCLIWTYLDFVLAITMTLLTAWASVERHILIFHQNLISTPVKRWIFHYLPLIIFTIYPLIFYFIALFVLSCDIPFDYNVERCRAADCVGLNENLRAWDSWGNNVVPIFVIVIFSIALIVRVWYGKCRMGQRFQWRNYRKMTFQLLSISSLYIVLSLPAMLIYTMCAVGVPCNSTAIDFFYNYLYIYYFIIFLTPFVSIVSLPELRAKFQHLMRFRWPQARAVFPTRITTVNTRDLQMVKITNTVQQLDNIHSIAFLQSIRNIFGSKMINPCCLPPPPPPICVPVCCCVQRLCCDPCLGVRCITECREIMVRIQ</sequence>
<keyword evidence="8" id="KW-1185">Reference proteome</keyword>
<feature type="transmembrane region" description="Helical" evidence="5">
    <location>
        <begin position="182"/>
        <end position="201"/>
    </location>
</feature>
<keyword evidence="3 5" id="KW-1133">Transmembrane helix</keyword>
<dbReference type="Proteomes" id="UP000663828">
    <property type="component" value="Unassembled WGS sequence"/>
</dbReference>
<reference evidence="7" key="1">
    <citation type="submission" date="2021-02" db="EMBL/GenBank/DDBJ databases">
        <authorList>
            <person name="Nowell W R."/>
        </authorList>
    </citation>
    <scope>NUCLEOTIDE SEQUENCE</scope>
</reference>
<feature type="transmembrane region" description="Helical" evidence="5">
    <location>
        <begin position="262"/>
        <end position="282"/>
    </location>
</feature>
<evidence type="ECO:0000313" key="7">
    <source>
        <dbReference type="EMBL" id="CAF1515440.1"/>
    </source>
</evidence>
<evidence type="ECO:0000256" key="4">
    <source>
        <dbReference type="ARBA" id="ARBA00023136"/>
    </source>
</evidence>
<proteinExistence type="predicted"/>
<comment type="caution">
    <text evidence="7">The sequence shown here is derived from an EMBL/GenBank/DDBJ whole genome shotgun (WGS) entry which is preliminary data.</text>
</comment>
<name>A0A815UFE9_ADIRI</name>
<keyword evidence="4 5" id="KW-0472">Membrane</keyword>
<protein>
    <recommendedName>
        <fullName evidence="6">G-protein coupled receptors family 1 profile domain-containing protein</fullName>
    </recommendedName>
</protein>
<evidence type="ECO:0000256" key="3">
    <source>
        <dbReference type="ARBA" id="ARBA00022989"/>
    </source>
</evidence>
<dbReference type="EMBL" id="CAJNOR010004607">
    <property type="protein sequence ID" value="CAF1515440.1"/>
    <property type="molecule type" value="Genomic_DNA"/>
</dbReference>
<accession>A0A815UFE9</accession>
<evidence type="ECO:0000256" key="2">
    <source>
        <dbReference type="ARBA" id="ARBA00022692"/>
    </source>
</evidence>
<dbReference type="PROSITE" id="PS50262">
    <property type="entry name" value="G_PROTEIN_RECEP_F1_2"/>
    <property type="match status" value="1"/>
</dbReference>
<feature type="domain" description="G-protein coupled receptors family 1 profile" evidence="6">
    <location>
        <begin position="22"/>
        <end position="279"/>
    </location>
</feature>
<keyword evidence="2 5" id="KW-0812">Transmembrane</keyword>
<organism evidence="7 8">
    <name type="scientific">Adineta ricciae</name>
    <name type="common">Rotifer</name>
    <dbReference type="NCBI Taxonomy" id="249248"/>
    <lineage>
        <taxon>Eukaryota</taxon>
        <taxon>Metazoa</taxon>
        <taxon>Spiralia</taxon>
        <taxon>Gnathifera</taxon>
        <taxon>Rotifera</taxon>
        <taxon>Eurotatoria</taxon>
        <taxon>Bdelloidea</taxon>
        <taxon>Adinetida</taxon>
        <taxon>Adinetidae</taxon>
        <taxon>Adineta</taxon>
    </lineage>
</organism>
<evidence type="ECO:0000259" key="6">
    <source>
        <dbReference type="PROSITE" id="PS50262"/>
    </source>
</evidence>
<evidence type="ECO:0000313" key="8">
    <source>
        <dbReference type="Proteomes" id="UP000663828"/>
    </source>
</evidence>
<feature type="transmembrane region" description="Helical" evidence="5">
    <location>
        <begin position="40"/>
        <end position="62"/>
    </location>
</feature>
<dbReference type="AlphaFoldDB" id="A0A815UFE9"/>
<feature type="transmembrane region" description="Helical" evidence="5">
    <location>
        <begin position="82"/>
        <end position="103"/>
    </location>
</feature>
<evidence type="ECO:0000256" key="1">
    <source>
        <dbReference type="ARBA" id="ARBA00004370"/>
    </source>
</evidence>
<dbReference type="InterPro" id="IPR017452">
    <property type="entry name" value="GPCR_Rhodpsn_7TM"/>
</dbReference>